<evidence type="ECO:0000256" key="7">
    <source>
        <dbReference type="ARBA" id="ARBA00023136"/>
    </source>
</evidence>
<sequence>MASPSWMSYLLDREEDLHRRKTCKTVPGVGFRPITGVVPGLPCRPQGEGCHHMALARYNYSIRTSYEKFVIALRVKFESYVGDFSSSPIGGLAVSVFLHPRTCRMGMSYFFRSSLNRSMRINPFARLLSRERKRTISRSGIHRPAAATAVTISLILLRYVLKTVSSTCSFLLQLTPVGTTVFQGLRAVDKDTGVNGQVEYHIVKGEPPSEERLQVADGSEHFAINLPHQGQITVAKELDYEKVQRYLLTVIAIVSLFSVYWVYLIEEFVGDGLFCHPIPRSRETDFLHVPSHNLRDNGNKCSKNNINNKQNYSRNDNKQ</sequence>
<dbReference type="Gene3D" id="2.60.40.60">
    <property type="entry name" value="Cadherins"/>
    <property type="match status" value="1"/>
</dbReference>
<dbReference type="Pfam" id="PF00028">
    <property type="entry name" value="Cadherin"/>
    <property type="match status" value="1"/>
</dbReference>
<dbReference type="GO" id="GO:0045296">
    <property type="term" value="F:cadherin binding"/>
    <property type="evidence" value="ECO:0007669"/>
    <property type="project" value="TreeGrafter"/>
</dbReference>
<dbReference type="GO" id="GO:0007156">
    <property type="term" value="P:homophilic cell adhesion via plasma membrane adhesion molecules"/>
    <property type="evidence" value="ECO:0007669"/>
    <property type="project" value="InterPro"/>
</dbReference>
<dbReference type="PROSITE" id="PS50268">
    <property type="entry name" value="CADHERIN_2"/>
    <property type="match status" value="1"/>
</dbReference>
<keyword evidence="3" id="KW-0732">Signal</keyword>
<dbReference type="PANTHER" id="PTHR24027:SF422">
    <property type="entry name" value="CADHERIN DOMAIN-CONTAINING PROTEIN"/>
    <property type="match status" value="1"/>
</dbReference>
<feature type="region of interest" description="Disordered" evidence="9">
    <location>
        <begin position="297"/>
        <end position="319"/>
    </location>
</feature>
<protein>
    <recommendedName>
        <fullName evidence="11">Cadherin domain-containing protein</fullName>
    </recommendedName>
</protein>
<dbReference type="GO" id="GO:0005912">
    <property type="term" value="C:adherens junction"/>
    <property type="evidence" value="ECO:0007669"/>
    <property type="project" value="TreeGrafter"/>
</dbReference>
<dbReference type="SUPFAM" id="SSF49313">
    <property type="entry name" value="Cadherin-like"/>
    <property type="match status" value="1"/>
</dbReference>
<name>A0A6H5HJ74_9HEMI</name>
<dbReference type="GO" id="GO:0007043">
    <property type="term" value="P:cell-cell junction assembly"/>
    <property type="evidence" value="ECO:0007669"/>
    <property type="project" value="TreeGrafter"/>
</dbReference>
<dbReference type="EMBL" id="CADCXU010032277">
    <property type="protein sequence ID" value="CAB0018152.1"/>
    <property type="molecule type" value="Genomic_DNA"/>
</dbReference>
<feature type="compositionally biased region" description="Low complexity" evidence="9">
    <location>
        <begin position="299"/>
        <end position="319"/>
    </location>
</feature>
<dbReference type="GO" id="GO:0016342">
    <property type="term" value="C:catenin complex"/>
    <property type="evidence" value="ECO:0007669"/>
    <property type="project" value="TreeGrafter"/>
</dbReference>
<evidence type="ECO:0000256" key="4">
    <source>
        <dbReference type="ARBA" id="ARBA00022737"/>
    </source>
</evidence>
<organism evidence="12 13">
    <name type="scientific">Nesidiocoris tenuis</name>
    <dbReference type="NCBI Taxonomy" id="355587"/>
    <lineage>
        <taxon>Eukaryota</taxon>
        <taxon>Metazoa</taxon>
        <taxon>Ecdysozoa</taxon>
        <taxon>Arthropoda</taxon>
        <taxon>Hexapoda</taxon>
        <taxon>Insecta</taxon>
        <taxon>Pterygota</taxon>
        <taxon>Neoptera</taxon>
        <taxon>Paraneoptera</taxon>
        <taxon>Hemiptera</taxon>
        <taxon>Heteroptera</taxon>
        <taxon>Panheteroptera</taxon>
        <taxon>Cimicomorpha</taxon>
        <taxon>Miridae</taxon>
        <taxon>Dicyphina</taxon>
        <taxon>Nesidiocoris</taxon>
    </lineage>
</organism>
<feature type="domain" description="Cadherin" evidence="11">
    <location>
        <begin position="175"/>
        <end position="252"/>
    </location>
</feature>
<dbReference type="Proteomes" id="UP000479000">
    <property type="component" value="Unassembled WGS sequence"/>
</dbReference>
<dbReference type="InterPro" id="IPR002126">
    <property type="entry name" value="Cadherin-like_dom"/>
</dbReference>
<dbReference type="GO" id="GO:0008013">
    <property type="term" value="F:beta-catenin binding"/>
    <property type="evidence" value="ECO:0007669"/>
    <property type="project" value="TreeGrafter"/>
</dbReference>
<dbReference type="GO" id="GO:0034332">
    <property type="term" value="P:adherens junction organization"/>
    <property type="evidence" value="ECO:0007669"/>
    <property type="project" value="TreeGrafter"/>
</dbReference>
<reference evidence="12 13" key="1">
    <citation type="submission" date="2020-02" db="EMBL/GenBank/DDBJ databases">
        <authorList>
            <person name="Ferguson B K."/>
        </authorList>
    </citation>
    <scope>NUCLEOTIDE SEQUENCE [LARGE SCALE GENOMIC DNA]</scope>
</reference>
<evidence type="ECO:0000256" key="10">
    <source>
        <dbReference type="SAM" id="Phobius"/>
    </source>
</evidence>
<feature type="transmembrane region" description="Helical" evidence="10">
    <location>
        <begin position="140"/>
        <end position="161"/>
    </location>
</feature>
<evidence type="ECO:0000256" key="1">
    <source>
        <dbReference type="ARBA" id="ARBA00004167"/>
    </source>
</evidence>
<dbReference type="PANTHER" id="PTHR24027">
    <property type="entry name" value="CADHERIN-23"/>
    <property type="match status" value="1"/>
</dbReference>
<dbReference type="GO" id="GO:0044331">
    <property type="term" value="P:cell-cell adhesion mediated by cadherin"/>
    <property type="evidence" value="ECO:0007669"/>
    <property type="project" value="TreeGrafter"/>
</dbReference>
<keyword evidence="5 8" id="KW-0106">Calcium</keyword>
<gene>
    <name evidence="12" type="ORF">NTEN_LOCUS22061</name>
</gene>
<dbReference type="InterPro" id="IPR039808">
    <property type="entry name" value="Cadherin"/>
</dbReference>
<dbReference type="GO" id="GO:0000902">
    <property type="term" value="P:cell morphogenesis"/>
    <property type="evidence" value="ECO:0007669"/>
    <property type="project" value="TreeGrafter"/>
</dbReference>
<evidence type="ECO:0000256" key="5">
    <source>
        <dbReference type="ARBA" id="ARBA00022837"/>
    </source>
</evidence>
<dbReference type="GO" id="GO:0005509">
    <property type="term" value="F:calcium ion binding"/>
    <property type="evidence" value="ECO:0007669"/>
    <property type="project" value="UniProtKB-UniRule"/>
</dbReference>
<dbReference type="GO" id="GO:0016477">
    <property type="term" value="P:cell migration"/>
    <property type="evidence" value="ECO:0007669"/>
    <property type="project" value="TreeGrafter"/>
</dbReference>
<evidence type="ECO:0000256" key="6">
    <source>
        <dbReference type="ARBA" id="ARBA00022989"/>
    </source>
</evidence>
<feature type="transmembrane region" description="Helical" evidence="10">
    <location>
        <begin position="246"/>
        <end position="264"/>
    </location>
</feature>
<keyword evidence="6 10" id="KW-1133">Transmembrane helix</keyword>
<evidence type="ECO:0000256" key="8">
    <source>
        <dbReference type="PROSITE-ProRule" id="PRU00043"/>
    </source>
</evidence>
<dbReference type="GO" id="GO:0016339">
    <property type="term" value="P:calcium-dependent cell-cell adhesion via plasma membrane cell adhesion molecules"/>
    <property type="evidence" value="ECO:0007669"/>
    <property type="project" value="TreeGrafter"/>
</dbReference>
<keyword evidence="4" id="KW-0677">Repeat</keyword>
<dbReference type="OrthoDB" id="6250271at2759"/>
<proteinExistence type="predicted"/>
<keyword evidence="7 10" id="KW-0472">Membrane</keyword>
<comment type="subcellular location">
    <subcellularLocation>
        <location evidence="1">Membrane</location>
        <topology evidence="1">Single-pass membrane protein</topology>
    </subcellularLocation>
</comment>
<accession>A0A6H5HJ74</accession>
<evidence type="ECO:0000313" key="13">
    <source>
        <dbReference type="Proteomes" id="UP000479000"/>
    </source>
</evidence>
<dbReference type="InterPro" id="IPR015919">
    <property type="entry name" value="Cadherin-like_sf"/>
</dbReference>
<evidence type="ECO:0000256" key="9">
    <source>
        <dbReference type="SAM" id="MobiDB-lite"/>
    </source>
</evidence>
<keyword evidence="13" id="KW-1185">Reference proteome</keyword>
<evidence type="ECO:0000256" key="3">
    <source>
        <dbReference type="ARBA" id="ARBA00022729"/>
    </source>
</evidence>
<evidence type="ECO:0000256" key="2">
    <source>
        <dbReference type="ARBA" id="ARBA00022692"/>
    </source>
</evidence>
<evidence type="ECO:0000259" key="11">
    <source>
        <dbReference type="PROSITE" id="PS50268"/>
    </source>
</evidence>
<evidence type="ECO:0000313" key="12">
    <source>
        <dbReference type="EMBL" id="CAB0018152.1"/>
    </source>
</evidence>
<keyword evidence="2 10" id="KW-0812">Transmembrane</keyword>
<dbReference type="AlphaFoldDB" id="A0A6H5HJ74"/>
<dbReference type="CDD" id="cd11304">
    <property type="entry name" value="Cadherin_repeat"/>
    <property type="match status" value="1"/>
</dbReference>